<accession>A0ABP7RS91</accession>
<feature type="transmembrane region" description="Helical" evidence="5">
    <location>
        <begin position="181"/>
        <end position="206"/>
    </location>
</feature>
<dbReference type="PANTHER" id="PTHR43531">
    <property type="entry name" value="PROTEIN ICFG"/>
    <property type="match status" value="1"/>
</dbReference>
<keyword evidence="5" id="KW-0812">Transmembrane</keyword>
<keyword evidence="1" id="KW-0145">Chemotaxis</keyword>
<dbReference type="SMART" id="SM00283">
    <property type="entry name" value="MA"/>
    <property type="match status" value="1"/>
</dbReference>
<dbReference type="EMBL" id="BAAAZD010000001">
    <property type="protein sequence ID" value="GAA4001530.1"/>
    <property type="molecule type" value="Genomic_DNA"/>
</dbReference>
<dbReference type="SUPFAM" id="SSF158472">
    <property type="entry name" value="HAMP domain-like"/>
    <property type="match status" value="1"/>
</dbReference>
<keyword evidence="4" id="KW-0175">Coiled coil</keyword>
<feature type="domain" description="Methyl-accepting transducer" evidence="6">
    <location>
        <begin position="324"/>
        <end position="553"/>
    </location>
</feature>
<name>A0ABP7RS91_9SPHN</name>
<evidence type="ECO:0000259" key="6">
    <source>
        <dbReference type="PROSITE" id="PS50111"/>
    </source>
</evidence>
<keyword evidence="3" id="KW-0807">Transducer</keyword>
<sequence>MTIKRLIHLAAMVAMVSLLATALVFAFGINSIRVGGPNHHQLQNASDLQADILPPPLFLVEAMLEATRLASDPAGGEQRIARLARLREDFRTRQAFWMEDRLTPTMADLLRGSVVKPGDDFWKIVDGQLVPAVRRGDRAAADVALQQVNEAFQRHRAGVDQLVRAAEQHKNDMLSAADSALWTNAATLTLLGLLLIGGTLFFALLLNRRVVKPLNELADTTLALSRGDQQEIPHRDRTDELGQLAKGFVFFRDAVVRQQELERSDAAEKAAMVDTLADILRRVAQGDLRRVLEQDFQGDYSKLGEIMNGAIESLRSMIQEVVTRSGSIQLAAGEIAAASADLSARTQSNAASIEQTSAALVDVDGRISSTRDAALSTATSAERARAAVECGLAKAQSAATVMAEVRDAAASVDGVMEALDKIAFQTRVLAMNAAVEAGHAGEVGKGFAVVADLVSQLAARAEAEARNAREQLTATTGRIALAVEGVSEVEVQFSQIVDDVVTVTTLVDRLSADARAQASAVAEISAAMRQMDISTQQNAAMVEQTSAAAANLLGDAGQLVSHAQRFQWERRERDLPVALDRRGRPILKVAA</sequence>
<dbReference type="InterPro" id="IPR004090">
    <property type="entry name" value="Chemotax_Me-accpt_rcpt"/>
</dbReference>
<dbReference type="InterPro" id="IPR003660">
    <property type="entry name" value="HAMP_dom"/>
</dbReference>
<evidence type="ECO:0000256" key="5">
    <source>
        <dbReference type="SAM" id="Phobius"/>
    </source>
</evidence>
<dbReference type="PRINTS" id="PR00260">
    <property type="entry name" value="CHEMTRNSDUCR"/>
</dbReference>
<dbReference type="Proteomes" id="UP001501310">
    <property type="component" value="Unassembled WGS sequence"/>
</dbReference>
<dbReference type="InterPro" id="IPR051310">
    <property type="entry name" value="MCP_chemotaxis"/>
</dbReference>
<keyword evidence="5" id="KW-1133">Transmembrane helix</keyword>
<feature type="domain" description="HAMP" evidence="7">
    <location>
        <begin position="273"/>
        <end position="319"/>
    </location>
</feature>
<evidence type="ECO:0000256" key="1">
    <source>
        <dbReference type="ARBA" id="ARBA00022500"/>
    </source>
</evidence>
<feature type="domain" description="HAMP" evidence="7">
    <location>
        <begin position="208"/>
        <end position="260"/>
    </location>
</feature>
<dbReference type="Gene3D" id="6.10.340.10">
    <property type="match status" value="1"/>
</dbReference>
<dbReference type="Pfam" id="PF00015">
    <property type="entry name" value="MCPsignal"/>
    <property type="match status" value="1"/>
</dbReference>
<evidence type="ECO:0000256" key="4">
    <source>
        <dbReference type="SAM" id="Coils"/>
    </source>
</evidence>
<dbReference type="CDD" id="cd06225">
    <property type="entry name" value="HAMP"/>
    <property type="match status" value="1"/>
</dbReference>
<dbReference type="Pfam" id="PF00672">
    <property type="entry name" value="HAMP"/>
    <property type="match status" value="1"/>
</dbReference>
<organism evidence="8 9">
    <name type="scientific">Sphingomonas humi</name>
    <dbReference type="NCBI Taxonomy" id="335630"/>
    <lineage>
        <taxon>Bacteria</taxon>
        <taxon>Pseudomonadati</taxon>
        <taxon>Pseudomonadota</taxon>
        <taxon>Alphaproteobacteria</taxon>
        <taxon>Sphingomonadales</taxon>
        <taxon>Sphingomonadaceae</taxon>
        <taxon>Sphingomonas</taxon>
    </lineage>
</organism>
<dbReference type="Gene3D" id="1.10.287.950">
    <property type="entry name" value="Methyl-accepting chemotaxis protein"/>
    <property type="match status" value="1"/>
</dbReference>
<evidence type="ECO:0000256" key="3">
    <source>
        <dbReference type="PROSITE-ProRule" id="PRU00284"/>
    </source>
</evidence>
<protein>
    <submittedName>
        <fullName evidence="8">Methyl-accepting chemotaxis protein</fullName>
    </submittedName>
</protein>
<feature type="coiled-coil region" evidence="4">
    <location>
        <begin position="451"/>
        <end position="478"/>
    </location>
</feature>
<evidence type="ECO:0000259" key="7">
    <source>
        <dbReference type="PROSITE" id="PS50885"/>
    </source>
</evidence>
<dbReference type="RefSeq" id="WP_344709129.1">
    <property type="nucleotide sequence ID" value="NZ_BAAAZD010000001.1"/>
</dbReference>
<evidence type="ECO:0000313" key="8">
    <source>
        <dbReference type="EMBL" id="GAA4001530.1"/>
    </source>
</evidence>
<comment type="similarity">
    <text evidence="2">Belongs to the methyl-accepting chemotaxis (MCP) protein family.</text>
</comment>
<evidence type="ECO:0000313" key="9">
    <source>
        <dbReference type="Proteomes" id="UP001501310"/>
    </source>
</evidence>
<proteinExistence type="inferred from homology"/>
<dbReference type="PROSITE" id="PS50885">
    <property type="entry name" value="HAMP"/>
    <property type="match status" value="2"/>
</dbReference>
<comment type="caution">
    <text evidence="8">The sequence shown here is derived from an EMBL/GenBank/DDBJ whole genome shotgun (WGS) entry which is preliminary data.</text>
</comment>
<evidence type="ECO:0000256" key="2">
    <source>
        <dbReference type="ARBA" id="ARBA00029447"/>
    </source>
</evidence>
<reference evidence="9" key="1">
    <citation type="journal article" date="2019" name="Int. J. Syst. Evol. Microbiol.">
        <title>The Global Catalogue of Microorganisms (GCM) 10K type strain sequencing project: providing services to taxonomists for standard genome sequencing and annotation.</title>
        <authorList>
            <consortium name="The Broad Institute Genomics Platform"/>
            <consortium name="The Broad Institute Genome Sequencing Center for Infectious Disease"/>
            <person name="Wu L."/>
            <person name="Ma J."/>
        </authorList>
    </citation>
    <scope>NUCLEOTIDE SEQUENCE [LARGE SCALE GENOMIC DNA]</scope>
    <source>
        <strain evidence="9">JCM 16603</strain>
    </source>
</reference>
<keyword evidence="5" id="KW-0472">Membrane</keyword>
<dbReference type="SUPFAM" id="SSF58104">
    <property type="entry name" value="Methyl-accepting chemotaxis protein (MCP) signaling domain"/>
    <property type="match status" value="1"/>
</dbReference>
<dbReference type="PANTHER" id="PTHR43531:SF11">
    <property type="entry name" value="METHYL-ACCEPTING CHEMOTAXIS PROTEIN 3"/>
    <property type="match status" value="1"/>
</dbReference>
<dbReference type="PROSITE" id="PS50111">
    <property type="entry name" value="CHEMOTAXIS_TRANSDUC_2"/>
    <property type="match status" value="1"/>
</dbReference>
<gene>
    <name evidence="8" type="ORF">GCM10022211_10570</name>
</gene>
<dbReference type="InterPro" id="IPR004089">
    <property type="entry name" value="MCPsignal_dom"/>
</dbReference>
<keyword evidence="9" id="KW-1185">Reference proteome</keyword>
<dbReference type="SMART" id="SM00304">
    <property type="entry name" value="HAMP"/>
    <property type="match status" value="2"/>
</dbReference>